<proteinExistence type="predicted"/>
<evidence type="ECO:0000313" key="1">
    <source>
        <dbReference type="EMBL" id="KUG17925.1"/>
    </source>
</evidence>
<organism evidence="1">
    <name type="scientific">hydrocarbon metagenome</name>
    <dbReference type="NCBI Taxonomy" id="938273"/>
    <lineage>
        <taxon>unclassified sequences</taxon>
        <taxon>metagenomes</taxon>
        <taxon>ecological metagenomes</taxon>
    </lineage>
</organism>
<dbReference type="AlphaFoldDB" id="A0A0W8FAQ4"/>
<protein>
    <submittedName>
        <fullName evidence="1">Uncharacterized protein</fullName>
    </submittedName>
</protein>
<gene>
    <name evidence="1" type="ORF">ASZ90_012374</name>
</gene>
<comment type="caution">
    <text evidence="1">The sequence shown here is derived from an EMBL/GenBank/DDBJ whole genome shotgun (WGS) entry which is preliminary data.</text>
</comment>
<dbReference type="EMBL" id="LNQE01001413">
    <property type="protein sequence ID" value="KUG17925.1"/>
    <property type="molecule type" value="Genomic_DNA"/>
</dbReference>
<accession>A0A0W8FAQ4</accession>
<name>A0A0W8FAQ4_9ZZZZ</name>
<reference evidence="1" key="1">
    <citation type="journal article" date="2015" name="Proc. Natl. Acad. Sci. U.S.A.">
        <title>Networks of energetic and metabolic interactions define dynamics in microbial communities.</title>
        <authorList>
            <person name="Embree M."/>
            <person name="Liu J.K."/>
            <person name="Al-Bassam M.M."/>
            <person name="Zengler K."/>
        </authorList>
    </citation>
    <scope>NUCLEOTIDE SEQUENCE</scope>
</reference>
<sequence>MVLDCDILKERFSGRASMESLNCFEGDRKISNFSIIKFSIPGGYKG</sequence>